<reference evidence="5" key="1">
    <citation type="submission" date="2020-12" db="EMBL/GenBank/DDBJ databases">
        <title>Prauserella sp. ASG 168, a novel actinomycete isolated from cave rock.</title>
        <authorList>
            <person name="Suriyachadkun C."/>
        </authorList>
    </citation>
    <scope>NUCLEOTIDE SEQUENCE</scope>
    <source>
        <strain evidence="5">ASG 168</strain>
    </source>
</reference>
<accession>A0A934QX04</accession>
<dbReference type="PROSITE" id="PS00122">
    <property type="entry name" value="CARBOXYLESTERASE_B_1"/>
    <property type="match status" value="1"/>
</dbReference>
<dbReference type="Gene3D" id="3.40.50.1820">
    <property type="entry name" value="alpha/beta hydrolase"/>
    <property type="match status" value="1"/>
</dbReference>
<keyword evidence="6" id="KW-1185">Reference proteome</keyword>
<keyword evidence="2 3" id="KW-0378">Hydrolase</keyword>
<dbReference type="PANTHER" id="PTHR11559">
    <property type="entry name" value="CARBOXYLESTERASE"/>
    <property type="match status" value="1"/>
</dbReference>
<evidence type="ECO:0000313" key="6">
    <source>
        <dbReference type="Proteomes" id="UP000635245"/>
    </source>
</evidence>
<evidence type="ECO:0000313" key="5">
    <source>
        <dbReference type="EMBL" id="MBK1787099.1"/>
    </source>
</evidence>
<comment type="similarity">
    <text evidence="1 3">Belongs to the type-B carboxylesterase/lipase family.</text>
</comment>
<feature type="domain" description="Carboxylesterase type B" evidence="4">
    <location>
        <begin position="3"/>
        <end position="453"/>
    </location>
</feature>
<dbReference type="GO" id="GO:0016787">
    <property type="term" value="F:hydrolase activity"/>
    <property type="evidence" value="ECO:0007669"/>
    <property type="project" value="UniProtKB-KW"/>
</dbReference>
<dbReference type="Pfam" id="PF00135">
    <property type="entry name" value="COesterase"/>
    <property type="match status" value="1"/>
</dbReference>
<dbReference type="InterPro" id="IPR002018">
    <property type="entry name" value="CarbesteraseB"/>
</dbReference>
<dbReference type="Proteomes" id="UP000635245">
    <property type="component" value="Unassembled WGS sequence"/>
</dbReference>
<name>A0A934QX04_9PSEU</name>
<evidence type="ECO:0000256" key="2">
    <source>
        <dbReference type="ARBA" id="ARBA00022801"/>
    </source>
</evidence>
<dbReference type="InterPro" id="IPR019826">
    <property type="entry name" value="Carboxylesterase_B_AS"/>
</dbReference>
<dbReference type="AlphaFoldDB" id="A0A934QX04"/>
<dbReference type="InterPro" id="IPR029058">
    <property type="entry name" value="AB_hydrolase_fold"/>
</dbReference>
<evidence type="ECO:0000259" key="4">
    <source>
        <dbReference type="Pfam" id="PF00135"/>
    </source>
</evidence>
<dbReference type="SUPFAM" id="SSF53474">
    <property type="entry name" value="alpha/beta-Hydrolases"/>
    <property type="match status" value="1"/>
</dbReference>
<gene>
    <name evidence="5" type="ORF">JHE00_22470</name>
</gene>
<dbReference type="RefSeq" id="WP_200321365.1">
    <property type="nucleotide sequence ID" value="NZ_JAENJH010000006.1"/>
</dbReference>
<protein>
    <recommendedName>
        <fullName evidence="3">Carboxylic ester hydrolase</fullName>
        <ecNumber evidence="3">3.1.1.-</ecNumber>
    </recommendedName>
</protein>
<dbReference type="EMBL" id="JAENJH010000006">
    <property type="protein sequence ID" value="MBK1787099.1"/>
    <property type="molecule type" value="Genomic_DNA"/>
</dbReference>
<comment type="caution">
    <text evidence="5">The sequence shown here is derived from an EMBL/GenBank/DDBJ whole genome shotgun (WGS) entry which is preliminary data.</text>
</comment>
<dbReference type="InterPro" id="IPR050309">
    <property type="entry name" value="Type-B_Carboxylest/Lipase"/>
</dbReference>
<organism evidence="5 6">
    <name type="scientific">Prauserella cavernicola</name>
    <dbReference type="NCBI Taxonomy" id="2800127"/>
    <lineage>
        <taxon>Bacteria</taxon>
        <taxon>Bacillati</taxon>
        <taxon>Actinomycetota</taxon>
        <taxon>Actinomycetes</taxon>
        <taxon>Pseudonocardiales</taxon>
        <taxon>Pseudonocardiaceae</taxon>
        <taxon>Prauserella</taxon>
    </lineage>
</organism>
<sequence>MDVTLAQGTFRGAREHGVLTFKGIPYAAPPVGDHRFAPPRRPLPHEGVADATAYGPTVSTPPQRSAVMGELLPDPVRPGANGLNLNVWTPDPEANLPVFVWIHGGGFVTGAGSTTAFDGTAFARDGVVAVTINYRLAAEGFLFLPDAVPNRGLLDQIAALEWVRDNIAAFGGDPDLVTVAGESAGAMAVLTLVTMPRARGLVRRAIAQSGDGHHVHPPEVARLFTSELCAELGVPRSVDGIAGVAVDALHAATNEVITRVSAGHDRRFAEFRRLALQPVIDGEVVPRHPVEAAGDGDTNGIDLMIGTNAEEYGLFCAPTGLADAMDDQLLAATVARLGVDPGTMIERYRSEMPGATPAELFVAIQSDWFCAVPAVRYTDARREAGAASHVYEFAWRPDTYGGKLGACHTLEIPFVFETLDDPWGIALRGPGAPRELAAAVHRAWVDFVTTGDPGWECYGAARRVRRLDLCSTTVEDPGAFRRRAWESVIQ</sequence>
<evidence type="ECO:0000256" key="1">
    <source>
        <dbReference type="ARBA" id="ARBA00005964"/>
    </source>
</evidence>
<dbReference type="EC" id="3.1.1.-" evidence="3"/>
<proteinExistence type="inferred from homology"/>
<evidence type="ECO:0000256" key="3">
    <source>
        <dbReference type="RuleBase" id="RU361235"/>
    </source>
</evidence>